<dbReference type="EMBL" id="JADOUF010000001">
    <property type="protein sequence ID" value="MBG6140250.1"/>
    <property type="molecule type" value="Genomic_DNA"/>
</dbReference>
<dbReference type="Proteomes" id="UP000622552">
    <property type="component" value="Unassembled WGS sequence"/>
</dbReference>
<keyword evidence="2" id="KW-1185">Reference proteome</keyword>
<name>A0A8J7KJC6_9ACTN</name>
<organism evidence="1 2">
    <name type="scientific">Longispora fulva</name>
    <dbReference type="NCBI Taxonomy" id="619741"/>
    <lineage>
        <taxon>Bacteria</taxon>
        <taxon>Bacillati</taxon>
        <taxon>Actinomycetota</taxon>
        <taxon>Actinomycetes</taxon>
        <taxon>Micromonosporales</taxon>
        <taxon>Micromonosporaceae</taxon>
        <taxon>Longispora</taxon>
    </lineage>
</organism>
<gene>
    <name evidence="1" type="ORF">IW245_006444</name>
</gene>
<evidence type="ECO:0000313" key="2">
    <source>
        <dbReference type="Proteomes" id="UP000622552"/>
    </source>
</evidence>
<protein>
    <recommendedName>
        <fullName evidence="3">SprT-like family protein</fullName>
    </recommendedName>
</protein>
<proteinExistence type="predicted"/>
<reference evidence="1" key="1">
    <citation type="submission" date="2020-11" db="EMBL/GenBank/DDBJ databases">
        <title>Sequencing the genomes of 1000 actinobacteria strains.</title>
        <authorList>
            <person name="Klenk H.-P."/>
        </authorList>
    </citation>
    <scope>NUCLEOTIDE SEQUENCE</scope>
    <source>
        <strain evidence="1">DSM 45356</strain>
    </source>
</reference>
<evidence type="ECO:0008006" key="3">
    <source>
        <dbReference type="Google" id="ProtNLM"/>
    </source>
</evidence>
<sequence>MNSTGSTIIKALECAWEAIQEAHPEVPSVVFITGTGASGRGLKWGHHWADRWTNKDSVSGERATELFISGERLACGGTLTFQTMLHEAAHALARVRGQQDTSRQGRYHNKTFLKLAEELGLSYNHEAPDATIGLSAVEIREETTRDFAGVIAMLDDEIIAHLGTVTFIDGGAPIVVPTPRGGTTTTTTTRKAPAPKAECGCETPRKVSAKLLEDGAIMCRVCGEDFEVRD</sequence>
<dbReference type="AlphaFoldDB" id="A0A8J7KJC6"/>
<dbReference type="RefSeq" id="WP_197006816.1">
    <property type="nucleotide sequence ID" value="NZ_BONS01000006.1"/>
</dbReference>
<accession>A0A8J7KJC6</accession>
<evidence type="ECO:0000313" key="1">
    <source>
        <dbReference type="EMBL" id="MBG6140250.1"/>
    </source>
</evidence>
<comment type="caution">
    <text evidence="1">The sequence shown here is derived from an EMBL/GenBank/DDBJ whole genome shotgun (WGS) entry which is preliminary data.</text>
</comment>